<feature type="domain" description="Neuroblastoma-amplified sequence N-terminal" evidence="1">
    <location>
        <begin position="89"/>
        <end position="174"/>
    </location>
</feature>
<dbReference type="GO" id="GO:0000149">
    <property type="term" value="F:SNARE binding"/>
    <property type="evidence" value="ECO:0007669"/>
    <property type="project" value="TreeGrafter"/>
</dbReference>
<reference evidence="2" key="1">
    <citation type="submission" date="2021-01" db="EMBL/GenBank/DDBJ databases">
        <authorList>
            <person name="Li R."/>
            <person name="Bekaert M."/>
        </authorList>
    </citation>
    <scope>NUCLEOTIDE SEQUENCE</scope>
    <source>
        <strain evidence="2">Farmed</strain>
    </source>
</reference>
<dbReference type="GO" id="GO:0006890">
    <property type="term" value="P:retrograde vesicle-mediated transport, Golgi to endoplasmic reticulum"/>
    <property type="evidence" value="ECO:0007669"/>
    <property type="project" value="TreeGrafter"/>
</dbReference>
<evidence type="ECO:0000313" key="2">
    <source>
        <dbReference type="EMBL" id="CAE1234397.1"/>
    </source>
</evidence>
<dbReference type="GO" id="GO:0070939">
    <property type="term" value="C:Dsl1/NZR complex"/>
    <property type="evidence" value="ECO:0007669"/>
    <property type="project" value="TreeGrafter"/>
</dbReference>
<sequence length="181" mass="20878">MASFKDDTNEKNILYNLTVHAEWKLDTEVFNRTQKDSRELTLWKKITLTSYRSFWNFLRNIGLRLPFNSGPLWDLPPGFVHIVNCQLAWNIAVGRCGQLVAILQDQFVEIRSSRDDYSSVFSRAVILCDHYPQWRQIAWSTDGALLAISHSSGTVQVFDTFGTHLFDIPSVSIFKLSVYIE</sequence>
<dbReference type="EMBL" id="CAHIKZ030000703">
    <property type="protein sequence ID" value="CAE1234397.1"/>
    <property type="molecule type" value="Genomic_DNA"/>
</dbReference>
<dbReference type="InterPro" id="IPR029145">
    <property type="entry name" value="NBAS_N"/>
</dbReference>
<dbReference type="AlphaFoldDB" id="A0A812BIK7"/>
<accession>A0A812BIK7</accession>
<evidence type="ECO:0000259" key="1">
    <source>
        <dbReference type="Pfam" id="PF15492"/>
    </source>
</evidence>
<evidence type="ECO:0000313" key="3">
    <source>
        <dbReference type="Proteomes" id="UP000597762"/>
    </source>
</evidence>
<gene>
    <name evidence="2" type="ORF">SPHA_19357</name>
</gene>
<protein>
    <submittedName>
        <fullName evidence="2">NBAS</fullName>
    </submittedName>
</protein>
<dbReference type="PANTHER" id="PTHR15922">
    <property type="entry name" value="NEUROBLASTOMA-AMPLIFIED SEQUENCE"/>
    <property type="match status" value="1"/>
</dbReference>
<name>A0A812BIK7_ACAPH</name>
<dbReference type="OrthoDB" id="6154271at2759"/>
<proteinExistence type="predicted"/>
<keyword evidence="3" id="KW-1185">Reference proteome</keyword>
<dbReference type="SUPFAM" id="SSF50978">
    <property type="entry name" value="WD40 repeat-like"/>
    <property type="match status" value="1"/>
</dbReference>
<dbReference type="Pfam" id="PF15492">
    <property type="entry name" value="Nbas_N"/>
    <property type="match status" value="1"/>
</dbReference>
<dbReference type="PANTHER" id="PTHR15922:SF2">
    <property type="entry name" value="NBAS SUBUNIT OF NRZ TETHERING COMPLEX"/>
    <property type="match status" value="1"/>
</dbReference>
<dbReference type="InterPro" id="IPR036322">
    <property type="entry name" value="WD40_repeat_dom_sf"/>
</dbReference>
<dbReference type="Proteomes" id="UP000597762">
    <property type="component" value="Unassembled WGS sequence"/>
</dbReference>
<comment type="caution">
    <text evidence="2">The sequence shown here is derived from an EMBL/GenBank/DDBJ whole genome shotgun (WGS) entry which is preliminary data.</text>
</comment>
<organism evidence="2 3">
    <name type="scientific">Acanthosepion pharaonis</name>
    <name type="common">Pharaoh cuttlefish</name>
    <name type="synonym">Sepia pharaonis</name>
    <dbReference type="NCBI Taxonomy" id="158019"/>
    <lineage>
        <taxon>Eukaryota</taxon>
        <taxon>Metazoa</taxon>
        <taxon>Spiralia</taxon>
        <taxon>Lophotrochozoa</taxon>
        <taxon>Mollusca</taxon>
        <taxon>Cephalopoda</taxon>
        <taxon>Coleoidea</taxon>
        <taxon>Decapodiformes</taxon>
        <taxon>Sepiida</taxon>
        <taxon>Sepiina</taxon>
        <taxon>Sepiidae</taxon>
        <taxon>Acanthosepion</taxon>
    </lineage>
</organism>